<organism evidence="2 3">
    <name type="scientific">Vreelandella sulfidaeris</name>
    <dbReference type="NCBI Taxonomy" id="115553"/>
    <lineage>
        <taxon>Bacteria</taxon>
        <taxon>Pseudomonadati</taxon>
        <taxon>Pseudomonadota</taxon>
        <taxon>Gammaproteobacteria</taxon>
        <taxon>Oceanospirillales</taxon>
        <taxon>Halomonadaceae</taxon>
        <taxon>Vreelandella</taxon>
    </lineage>
</organism>
<dbReference type="OrthoDB" id="9803010at2"/>
<reference evidence="3" key="1">
    <citation type="submission" date="2018-06" db="EMBL/GenBank/DDBJ databases">
        <title>Whole genome sequencing of four bacterial strains from South Shetland trench revealing bio-synthetic gene clusters.</title>
        <authorList>
            <person name="Abdel-Mageed W.M."/>
            <person name="Lehri B."/>
            <person name="Jarmusch S."/>
            <person name="Miranda K."/>
            <person name="Goodfellow M."/>
            <person name="Jaspars M."/>
            <person name="Karlyshev A.V."/>
        </authorList>
    </citation>
    <scope>NUCLEOTIDE SEQUENCE [LARGE SCALE GENOMIC DNA]</scope>
    <source>
        <strain evidence="3">SST4</strain>
    </source>
</reference>
<dbReference type="AlphaFoldDB" id="A0A365TKJ8"/>
<dbReference type="InterPro" id="IPR050177">
    <property type="entry name" value="Lipid_A_modif_metabolic_enz"/>
</dbReference>
<dbReference type="Pfam" id="PF01370">
    <property type="entry name" value="Epimerase"/>
    <property type="match status" value="1"/>
</dbReference>
<evidence type="ECO:0000259" key="1">
    <source>
        <dbReference type="PROSITE" id="PS51752"/>
    </source>
</evidence>
<dbReference type="EMBL" id="QNTU01000010">
    <property type="protein sequence ID" value="RBI66238.1"/>
    <property type="molecule type" value="Genomic_DNA"/>
</dbReference>
<dbReference type="SUPFAM" id="SSF51735">
    <property type="entry name" value="NAD(P)-binding Rossmann-fold domains"/>
    <property type="match status" value="1"/>
</dbReference>
<gene>
    <name evidence="2" type="ORF">DQ400_14400</name>
</gene>
<protein>
    <submittedName>
        <fullName evidence="2">NAD(P)-dependent oxidoreductase</fullName>
    </submittedName>
</protein>
<name>A0A365TKJ8_9GAMM</name>
<keyword evidence="3" id="KW-1185">Reference proteome</keyword>
<dbReference type="InterPro" id="IPR001509">
    <property type="entry name" value="Epimerase_deHydtase"/>
</dbReference>
<dbReference type="InterPro" id="IPR001229">
    <property type="entry name" value="Jacalin-like_lectin_dom"/>
</dbReference>
<dbReference type="Gene3D" id="3.40.50.720">
    <property type="entry name" value="NAD(P)-binding Rossmann-like Domain"/>
    <property type="match status" value="1"/>
</dbReference>
<dbReference type="PROSITE" id="PS51752">
    <property type="entry name" value="JACALIN_LECTIN"/>
    <property type="match status" value="1"/>
</dbReference>
<dbReference type="RefSeq" id="WP_113270435.1">
    <property type="nucleotide sequence ID" value="NZ_QNTU01000010.1"/>
</dbReference>
<dbReference type="Proteomes" id="UP000252204">
    <property type="component" value="Unassembled WGS sequence"/>
</dbReference>
<feature type="domain" description="Jacalin-type lectin" evidence="1">
    <location>
        <begin position="1"/>
        <end position="52"/>
    </location>
</feature>
<proteinExistence type="predicted"/>
<accession>A0A365TKJ8</accession>
<dbReference type="PANTHER" id="PTHR43245">
    <property type="entry name" value="BIFUNCTIONAL POLYMYXIN RESISTANCE PROTEIN ARNA"/>
    <property type="match status" value="1"/>
</dbReference>
<sequence>MNKGKVVVFGSTGTVGAYTSSLLSKKGYEVIAVGRRSDDGGYFDSIGAKYISIDITDKACFERLPKADVVAVLHFAGVMPSKMLGYHPQKYIDSIIKGTMNVLDYCRESGSEKIVFTQTRADSHSHMGTDKPLNDDIVKGYPKTGDHSIYTICKNAAVDIIEHYHEEYGLKRFIFRLPTIYAYHPDFYFYVNGQKKKKAYWQMIHSALEGKTLEIWGDPSKKKEIFYVKDMAKAALLAVESRKNGGIYNVGRGKGVTIEEQVMGIADVFSPSAAGTEVVYRPDMPDGRQFVHSIKKISDELGFSPDYDYLGMLQDMKKEMHEKPFKLLWGEG</sequence>
<evidence type="ECO:0000313" key="3">
    <source>
        <dbReference type="Proteomes" id="UP000252204"/>
    </source>
</evidence>
<dbReference type="InterPro" id="IPR036291">
    <property type="entry name" value="NAD(P)-bd_dom_sf"/>
</dbReference>
<comment type="caution">
    <text evidence="2">The sequence shown here is derived from an EMBL/GenBank/DDBJ whole genome shotgun (WGS) entry which is preliminary data.</text>
</comment>
<evidence type="ECO:0000313" key="2">
    <source>
        <dbReference type="EMBL" id="RBI66238.1"/>
    </source>
</evidence>